<dbReference type="EMBL" id="VSSQ01020985">
    <property type="protein sequence ID" value="MPM66283.1"/>
    <property type="molecule type" value="Genomic_DNA"/>
</dbReference>
<feature type="region of interest" description="Disordered" evidence="1">
    <location>
        <begin position="163"/>
        <end position="189"/>
    </location>
</feature>
<gene>
    <name evidence="2" type="ORF">SDC9_113190</name>
</gene>
<accession>A0A645BSR7</accession>
<feature type="compositionally biased region" description="Basic and acidic residues" evidence="1">
    <location>
        <begin position="167"/>
        <end position="176"/>
    </location>
</feature>
<evidence type="ECO:0000256" key="1">
    <source>
        <dbReference type="SAM" id="MobiDB-lite"/>
    </source>
</evidence>
<dbReference type="AlphaFoldDB" id="A0A645BSR7"/>
<evidence type="ECO:0000313" key="2">
    <source>
        <dbReference type="EMBL" id="MPM66283.1"/>
    </source>
</evidence>
<protein>
    <submittedName>
        <fullName evidence="2">Uncharacterized protein</fullName>
    </submittedName>
</protein>
<proteinExistence type="predicted"/>
<organism evidence="2">
    <name type="scientific">bioreactor metagenome</name>
    <dbReference type="NCBI Taxonomy" id="1076179"/>
    <lineage>
        <taxon>unclassified sequences</taxon>
        <taxon>metagenomes</taxon>
        <taxon>ecological metagenomes</taxon>
    </lineage>
</organism>
<reference evidence="2" key="1">
    <citation type="submission" date="2019-08" db="EMBL/GenBank/DDBJ databases">
        <authorList>
            <person name="Kucharzyk K."/>
            <person name="Murdoch R.W."/>
            <person name="Higgins S."/>
            <person name="Loffler F."/>
        </authorList>
    </citation>
    <scope>NUCLEOTIDE SEQUENCE</scope>
</reference>
<comment type="caution">
    <text evidence="2">The sequence shown here is derived from an EMBL/GenBank/DDBJ whole genome shotgun (WGS) entry which is preliminary data.</text>
</comment>
<sequence>MGVERVPAPAACALEIEAPFAVGLDRHFARRMHDRVQLGKRVGDLHVIVLERHVHERDLAVFARQRHRLDAAEQAATAFLNHLEGELLVGLDAVGTDHVFHQLADHVAARDTGLLIENPVLGCAHRALRFMQPVAQRLVVHAGLAAGDHVAVAKALGLAGGHRSRRDRAGVDDVGHAAHPADQPPFPEDRHDGGDVAGVDVADRAVVVGEHVAWVDAGVGLPVVFDHVLDGCAHGADVDDDPGRCQHAVAHRVVEREAQLAFLLDDGAGGNLLGRLAGMHQAAAQLGEQLLVADGVAVAELQLGQSVVGARGIGAGDDFVAVLLEGLAVLQQIGDADLFVAHHVHGVSP</sequence>
<name>A0A645BSR7_9ZZZZ</name>